<dbReference type="InterPro" id="IPR052904">
    <property type="entry name" value="Acyl-CoA_dehydrogenase-like"/>
</dbReference>
<dbReference type="Proteomes" id="UP000275078">
    <property type="component" value="Unassembled WGS sequence"/>
</dbReference>
<evidence type="ECO:0000313" key="2">
    <source>
        <dbReference type="EMBL" id="RPA85209.1"/>
    </source>
</evidence>
<dbReference type="GO" id="GO:0003995">
    <property type="term" value="F:acyl-CoA dehydrogenase activity"/>
    <property type="evidence" value="ECO:0007669"/>
    <property type="project" value="TreeGrafter"/>
</dbReference>
<sequence length="638" mass="69618">MAKQGHRFQPTCDPLGPSLEPSRRQTQQTTRSSVDTWLDTVTPNDLRHPQTSSTAATVATSSAHPRNSKSVESGNSNAATRGSVETATTNSSRRISHNHHKTAPMLRKEAAEPSVINTAVETVKEKIKRFIPAGGVFMAAEPEKLGNGYSGDAGLRRALEFHLPSFIASDPAFVKELVEFAEVVMGPQIGEWVEDVERNGKSDGWGKLREFGTREGLIATGYETKYGIYSRVAQFAKLFLFAPTSTSVTVPFATTDAVAALLRDHMQQAVPGRKAFAKAFSHLTSRSDSPDTPQSWTCAQLPDPSTSEATAKYNPSSSGNTLLGPWEVSNVSYNPSMETADITPLFAFTPNSPDNLSTFYAPLQRPNSNLLADEAYEPNGTLSKRHKKLNNIRAHLLGREATAHQTLAALTTLHSLHHTTHLTSLLSRTLLLTKHLSLQTPLHTNPQHLHLLATISTQARALTNLALFLTSLLSLAEAGPEHHHAHPSLFIASPEPLLRILTPLARAMATRIAKEGIQELVSSVAGVQDEAVKIQLDRLLRDVNALTADEDGSSAKELVRALVGGKHRTTGVAVLADWVESNLAVPIPGAPAASVRNEAREVLEKCKLETWKQWEEVQRRLESWGREETGGMVRWARE</sequence>
<dbReference type="PANTHER" id="PTHR42707">
    <property type="entry name" value="ACYL-COA DEHYDROGENASE"/>
    <property type="match status" value="1"/>
</dbReference>
<name>A0A3N4IH99_ASCIM</name>
<evidence type="ECO:0000313" key="3">
    <source>
        <dbReference type="Proteomes" id="UP000275078"/>
    </source>
</evidence>
<dbReference type="OrthoDB" id="10251155at2759"/>
<organism evidence="2 3">
    <name type="scientific">Ascobolus immersus RN42</name>
    <dbReference type="NCBI Taxonomy" id="1160509"/>
    <lineage>
        <taxon>Eukaryota</taxon>
        <taxon>Fungi</taxon>
        <taxon>Dikarya</taxon>
        <taxon>Ascomycota</taxon>
        <taxon>Pezizomycotina</taxon>
        <taxon>Pezizomycetes</taxon>
        <taxon>Pezizales</taxon>
        <taxon>Ascobolaceae</taxon>
        <taxon>Ascobolus</taxon>
    </lineage>
</organism>
<evidence type="ECO:0000256" key="1">
    <source>
        <dbReference type="SAM" id="MobiDB-lite"/>
    </source>
</evidence>
<feature type="compositionally biased region" description="Polar residues" evidence="1">
    <location>
        <begin position="64"/>
        <end position="93"/>
    </location>
</feature>
<dbReference type="AlphaFoldDB" id="A0A3N4IH99"/>
<feature type="compositionally biased region" description="Low complexity" evidence="1">
    <location>
        <begin position="24"/>
        <end position="33"/>
    </location>
</feature>
<protein>
    <submittedName>
        <fullName evidence="2">Uncharacterized protein</fullName>
    </submittedName>
</protein>
<feature type="region of interest" description="Disordered" evidence="1">
    <location>
        <begin position="1"/>
        <end position="110"/>
    </location>
</feature>
<dbReference type="PANTHER" id="PTHR42707:SF2">
    <property type="entry name" value="ACD11 DEHYDROGENASE"/>
    <property type="match status" value="1"/>
</dbReference>
<proteinExistence type="predicted"/>
<dbReference type="EMBL" id="ML119655">
    <property type="protein sequence ID" value="RPA85209.1"/>
    <property type="molecule type" value="Genomic_DNA"/>
</dbReference>
<feature type="compositionally biased region" description="Low complexity" evidence="1">
    <location>
        <begin position="51"/>
        <end position="63"/>
    </location>
</feature>
<dbReference type="STRING" id="1160509.A0A3N4IH99"/>
<reference evidence="2 3" key="1">
    <citation type="journal article" date="2018" name="Nat. Ecol. Evol.">
        <title>Pezizomycetes genomes reveal the molecular basis of ectomycorrhizal truffle lifestyle.</title>
        <authorList>
            <person name="Murat C."/>
            <person name="Payen T."/>
            <person name="Noel B."/>
            <person name="Kuo A."/>
            <person name="Morin E."/>
            <person name="Chen J."/>
            <person name="Kohler A."/>
            <person name="Krizsan K."/>
            <person name="Balestrini R."/>
            <person name="Da Silva C."/>
            <person name="Montanini B."/>
            <person name="Hainaut M."/>
            <person name="Levati E."/>
            <person name="Barry K.W."/>
            <person name="Belfiori B."/>
            <person name="Cichocki N."/>
            <person name="Clum A."/>
            <person name="Dockter R.B."/>
            <person name="Fauchery L."/>
            <person name="Guy J."/>
            <person name="Iotti M."/>
            <person name="Le Tacon F."/>
            <person name="Lindquist E.A."/>
            <person name="Lipzen A."/>
            <person name="Malagnac F."/>
            <person name="Mello A."/>
            <person name="Molinier V."/>
            <person name="Miyauchi S."/>
            <person name="Poulain J."/>
            <person name="Riccioni C."/>
            <person name="Rubini A."/>
            <person name="Sitrit Y."/>
            <person name="Splivallo R."/>
            <person name="Traeger S."/>
            <person name="Wang M."/>
            <person name="Zifcakova L."/>
            <person name="Wipf D."/>
            <person name="Zambonelli A."/>
            <person name="Paolocci F."/>
            <person name="Nowrousian M."/>
            <person name="Ottonello S."/>
            <person name="Baldrian P."/>
            <person name="Spatafora J.W."/>
            <person name="Henrissat B."/>
            <person name="Nagy L.G."/>
            <person name="Aury J.M."/>
            <person name="Wincker P."/>
            <person name="Grigoriev I.V."/>
            <person name="Bonfante P."/>
            <person name="Martin F.M."/>
        </authorList>
    </citation>
    <scope>NUCLEOTIDE SEQUENCE [LARGE SCALE GENOMIC DNA]</scope>
    <source>
        <strain evidence="2 3">RN42</strain>
    </source>
</reference>
<gene>
    <name evidence="2" type="ORF">BJ508DRAFT_373894</name>
</gene>
<accession>A0A3N4IH99</accession>
<keyword evidence="3" id="KW-1185">Reference proteome</keyword>